<dbReference type="PANTHER" id="PTHR34236:SF1">
    <property type="entry name" value="DIMETHYL SULFOXIDE REDUCTASE TRANSCRIPTIONAL ACTIVATOR"/>
    <property type="match status" value="1"/>
</dbReference>
<evidence type="ECO:0000313" key="6">
    <source>
        <dbReference type="EMBL" id="MFD1525110.1"/>
    </source>
</evidence>
<evidence type="ECO:0000259" key="5">
    <source>
        <dbReference type="Pfam" id="PF15915"/>
    </source>
</evidence>
<sequence>MSLIAELRLADAQLVLRPSLEAAPEMTLKREWATAADRTSDPMLFVWASGGDFEAFEAALPDDPTIGEHECIDDRGDRRLYRVTVNREITTNPAPIDRETGASRLSIETTVDGAVLEVRLPNREALTEYISRLRENGFTVDLLRAHDADDGGGSEYGLSEKQAEALQEALRAGYFEVPRETDLERLADRFDISEQALSERLRRGVSSVLGATVGEPEESRVGVGSEAPSALGGAADDE</sequence>
<evidence type="ECO:0000256" key="1">
    <source>
        <dbReference type="ARBA" id="ARBA00023015"/>
    </source>
</evidence>
<evidence type="ECO:0000313" key="7">
    <source>
        <dbReference type="Proteomes" id="UP001597111"/>
    </source>
</evidence>
<dbReference type="InterPro" id="IPR031803">
    <property type="entry name" value="BAT_GAF/HTH-assoc"/>
</dbReference>
<organism evidence="6 7">
    <name type="scientific">Halolamina salina</name>
    <dbReference type="NCBI Taxonomy" id="1220023"/>
    <lineage>
        <taxon>Archaea</taxon>
        <taxon>Methanobacteriati</taxon>
        <taxon>Methanobacteriota</taxon>
        <taxon>Stenosarchaea group</taxon>
        <taxon>Halobacteria</taxon>
        <taxon>Halobacteriales</taxon>
        <taxon>Haloferacaceae</taxon>
    </lineage>
</organism>
<dbReference type="InterPro" id="IPR007050">
    <property type="entry name" value="HTH_bacterioopsin"/>
</dbReference>
<dbReference type="AlphaFoldDB" id="A0ABD6B5C4"/>
<evidence type="ECO:0000256" key="3">
    <source>
        <dbReference type="SAM" id="MobiDB-lite"/>
    </source>
</evidence>
<keyword evidence="1" id="KW-0805">Transcription regulation</keyword>
<protein>
    <submittedName>
        <fullName evidence="6">Helix-turn-helix domain-containing protein</fullName>
    </submittedName>
</protein>
<reference evidence="6 7" key="1">
    <citation type="journal article" date="2019" name="Int. J. Syst. Evol. Microbiol.">
        <title>The Global Catalogue of Microorganisms (GCM) 10K type strain sequencing project: providing services to taxonomists for standard genome sequencing and annotation.</title>
        <authorList>
            <consortium name="The Broad Institute Genomics Platform"/>
            <consortium name="The Broad Institute Genome Sequencing Center for Infectious Disease"/>
            <person name="Wu L."/>
            <person name="Ma J."/>
        </authorList>
    </citation>
    <scope>NUCLEOTIDE SEQUENCE [LARGE SCALE GENOMIC DNA]</scope>
    <source>
        <strain evidence="6 7">CGMCC 1.12285</strain>
    </source>
</reference>
<dbReference type="RefSeq" id="WP_379817971.1">
    <property type="nucleotide sequence ID" value="NZ_JBHUDH010000014.1"/>
</dbReference>
<comment type="caution">
    <text evidence="6">The sequence shown here is derived from an EMBL/GenBank/DDBJ whole genome shotgun (WGS) entry which is preliminary data.</text>
</comment>
<feature type="domain" description="HTH bat-type" evidence="4">
    <location>
        <begin position="158"/>
        <end position="209"/>
    </location>
</feature>
<dbReference type="PANTHER" id="PTHR34236">
    <property type="entry name" value="DIMETHYL SULFOXIDE REDUCTASE TRANSCRIPTIONAL ACTIVATOR"/>
    <property type="match status" value="1"/>
</dbReference>
<name>A0ABD6B5C4_9EURY</name>
<dbReference type="Proteomes" id="UP001597111">
    <property type="component" value="Unassembled WGS sequence"/>
</dbReference>
<accession>A0ABD6B5C4</accession>
<evidence type="ECO:0000259" key="4">
    <source>
        <dbReference type="Pfam" id="PF04967"/>
    </source>
</evidence>
<gene>
    <name evidence="6" type="ORF">ACFR9S_02160</name>
</gene>
<dbReference type="EMBL" id="JBHUDH010000014">
    <property type="protein sequence ID" value="MFD1525110.1"/>
    <property type="molecule type" value="Genomic_DNA"/>
</dbReference>
<proteinExistence type="predicted"/>
<evidence type="ECO:0000256" key="2">
    <source>
        <dbReference type="ARBA" id="ARBA00023163"/>
    </source>
</evidence>
<keyword evidence="2" id="KW-0804">Transcription</keyword>
<dbReference type="Pfam" id="PF04967">
    <property type="entry name" value="HTH_10"/>
    <property type="match status" value="1"/>
</dbReference>
<dbReference type="Pfam" id="PF15915">
    <property type="entry name" value="BAT"/>
    <property type="match status" value="1"/>
</dbReference>
<feature type="domain" description="Bacterioopsin transcriptional activator GAF and HTH associated" evidence="5">
    <location>
        <begin position="6"/>
        <end position="149"/>
    </location>
</feature>
<keyword evidence="7" id="KW-1185">Reference proteome</keyword>
<feature type="region of interest" description="Disordered" evidence="3">
    <location>
        <begin position="207"/>
        <end position="238"/>
    </location>
</feature>